<name>A0ABP7H1G6_9FLAO</name>
<keyword evidence="2" id="KW-1185">Reference proteome</keyword>
<dbReference type="InterPro" id="IPR021326">
    <property type="entry name" value="DUF2931"/>
</dbReference>
<organism evidence="1 2">
    <name type="scientific">Flavobacterium ginsengiterrae</name>
    <dbReference type="NCBI Taxonomy" id="871695"/>
    <lineage>
        <taxon>Bacteria</taxon>
        <taxon>Pseudomonadati</taxon>
        <taxon>Bacteroidota</taxon>
        <taxon>Flavobacteriia</taxon>
        <taxon>Flavobacteriales</taxon>
        <taxon>Flavobacteriaceae</taxon>
        <taxon>Flavobacterium</taxon>
    </lineage>
</organism>
<evidence type="ECO:0008006" key="3">
    <source>
        <dbReference type="Google" id="ProtNLM"/>
    </source>
</evidence>
<evidence type="ECO:0000313" key="1">
    <source>
        <dbReference type="EMBL" id="GAA3775798.1"/>
    </source>
</evidence>
<proteinExistence type="predicted"/>
<sequence length="342" mass="40628">MKNEKIPEWTAEMCHPANEYRIQMVKDEIFTAEGIHAGMPYGSSSGRWGDSGKMWTEQHGTPTGADLTYYAGYDNNFYRLKIDFPVEKMKDLVRRRYAFAEVKGKSIEEFKYEDDPDLQFSLYNPDAAFESYDPLSTLIFGFAPQGMVVVWVNYGLTVIEIGRYQSQAITEPEELEQAKKIHLKTWRFTPEYFDELAKKKYNPDASCALWDMYRIRYQWKPVFVSENPTFRIFEVNTEYYNGEKDQMFRPWLLENKRTDRALPRVMQFFWETGKGEKFEGRIFFNEKEIFNRFKTVSGENEMQIKISADNRSIEVFVNNEKLEITNFRIYPNSHKEYNESYK</sequence>
<protein>
    <recommendedName>
        <fullName evidence="3">DUF2931 family protein</fullName>
    </recommendedName>
</protein>
<evidence type="ECO:0000313" key="2">
    <source>
        <dbReference type="Proteomes" id="UP001500748"/>
    </source>
</evidence>
<dbReference type="Pfam" id="PF11153">
    <property type="entry name" value="DUF2931"/>
    <property type="match status" value="1"/>
</dbReference>
<gene>
    <name evidence="1" type="ORF">GCM10022423_33450</name>
</gene>
<dbReference type="RefSeq" id="WP_345145756.1">
    <property type="nucleotide sequence ID" value="NZ_BAABDU010000006.1"/>
</dbReference>
<reference evidence="2" key="1">
    <citation type="journal article" date="2019" name="Int. J. Syst. Evol. Microbiol.">
        <title>The Global Catalogue of Microorganisms (GCM) 10K type strain sequencing project: providing services to taxonomists for standard genome sequencing and annotation.</title>
        <authorList>
            <consortium name="The Broad Institute Genomics Platform"/>
            <consortium name="The Broad Institute Genome Sequencing Center for Infectious Disease"/>
            <person name="Wu L."/>
            <person name="Ma J."/>
        </authorList>
    </citation>
    <scope>NUCLEOTIDE SEQUENCE [LARGE SCALE GENOMIC DNA]</scope>
    <source>
        <strain evidence="2">JCM 17337</strain>
    </source>
</reference>
<dbReference type="Proteomes" id="UP001500748">
    <property type="component" value="Unassembled WGS sequence"/>
</dbReference>
<dbReference type="EMBL" id="BAABDU010000006">
    <property type="protein sequence ID" value="GAA3775798.1"/>
    <property type="molecule type" value="Genomic_DNA"/>
</dbReference>
<accession>A0ABP7H1G6</accession>
<comment type="caution">
    <text evidence="1">The sequence shown here is derived from an EMBL/GenBank/DDBJ whole genome shotgun (WGS) entry which is preliminary data.</text>
</comment>